<dbReference type="PANTHER" id="PTHR30151">
    <property type="entry name" value="ALKANE SULFONATE ABC TRANSPORTER-RELATED, MEMBRANE SUBUNIT"/>
    <property type="match status" value="1"/>
</dbReference>
<feature type="transmembrane region" description="Helical" evidence="7">
    <location>
        <begin position="119"/>
        <end position="138"/>
    </location>
</feature>
<keyword evidence="5 7" id="KW-1133">Transmembrane helix</keyword>
<dbReference type="InterPro" id="IPR035906">
    <property type="entry name" value="MetI-like_sf"/>
</dbReference>
<evidence type="ECO:0000256" key="3">
    <source>
        <dbReference type="ARBA" id="ARBA00022475"/>
    </source>
</evidence>
<reference evidence="9 10" key="1">
    <citation type="submission" date="2020-07" db="EMBL/GenBank/DDBJ databases">
        <title>Transfer of Campylobacter canadensis to the novel genus Avispirillum gen. nov., that also includes two novel species recovered from migratory waterfowl: Avispirillum anseris sp. nov. and Avispirillum brantae sp. nov.</title>
        <authorList>
            <person name="Miller W.G."/>
            <person name="Chapman M.H."/>
            <person name="Yee E."/>
            <person name="Inglis G.D."/>
        </authorList>
    </citation>
    <scope>NUCLEOTIDE SEQUENCE [LARGE SCALE GENOMIC DNA]</scope>
    <source>
        <strain evidence="9 10">L283</strain>
    </source>
</reference>
<accession>A0ABS7WR72</accession>
<sequence length="245" mass="28543">MKDKIYAVLFWLFIIFTWQMLSYFNMLPQFLFPSLAEIVLSFTNEFDTLMSNLKHTFFISFFSLLIAIILAVFLSYFMYKIKFLYNIVYPILLFTQNTPSIALAPLLILYLGYGLAPKIVLIVLSTLFPILINLLQAYKNSDIDYIIYLKSLKASKYQILKHYLFAHSLPYFFAALKISVSYAYLSAISAEWLGGFKGLGVLLIQYKKLFDYSAMYVVIILISLLSMLSIYLITLLEKKVIKWKR</sequence>
<evidence type="ECO:0000256" key="2">
    <source>
        <dbReference type="ARBA" id="ARBA00022448"/>
    </source>
</evidence>
<feature type="transmembrane region" description="Helical" evidence="7">
    <location>
        <begin position="91"/>
        <end position="113"/>
    </location>
</feature>
<gene>
    <name evidence="9" type="ORF">AVCANL283_03870</name>
</gene>
<dbReference type="EMBL" id="JACGBB010000006">
    <property type="protein sequence ID" value="MBZ7987251.1"/>
    <property type="molecule type" value="Genomic_DNA"/>
</dbReference>
<keyword evidence="3" id="KW-1003">Cell membrane</keyword>
<feature type="transmembrane region" description="Helical" evidence="7">
    <location>
        <begin position="159"/>
        <end position="176"/>
    </location>
</feature>
<dbReference type="InterPro" id="IPR000515">
    <property type="entry name" value="MetI-like"/>
</dbReference>
<proteinExistence type="inferred from homology"/>
<keyword evidence="2 7" id="KW-0813">Transport</keyword>
<keyword evidence="4 7" id="KW-0812">Transmembrane</keyword>
<dbReference type="Pfam" id="PF00528">
    <property type="entry name" value="BPD_transp_1"/>
    <property type="match status" value="1"/>
</dbReference>
<evidence type="ECO:0000256" key="7">
    <source>
        <dbReference type="RuleBase" id="RU363032"/>
    </source>
</evidence>
<evidence type="ECO:0000259" key="8">
    <source>
        <dbReference type="PROSITE" id="PS50928"/>
    </source>
</evidence>
<dbReference type="PROSITE" id="PS50928">
    <property type="entry name" value="ABC_TM1"/>
    <property type="match status" value="1"/>
</dbReference>
<feature type="transmembrane region" description="Helical" evidence="7">
    <location>
        <begin position="55"/>
        <end position="79"/>
    </location>
</feature>
<comment type="caution">
    <text evidence="9">The sequence shown here is derived from an EMBL/GenBank/DDBJ whole genome shotgun (WGS) entry which is preliminary data.</text>
</comment>
<dbReference type="SUPFAM" id="SSF161098">
    <property type="entry name" value="MetI-like"/>
    <property type="match status" value="1"/>
</dbReference>
<keyword evidence="10" id="KW-1185">Reference proteome</keyword>
<evidence type="ECO:0000256" key="4">
    <source>
        <dbReference type="ARBA" id="ARBA00022692"/>
    </source>
</evidence>
<evidence type="ECO:0000256" key="5">
    <source>
        <dbReference type="ARBA" id="ARBA00022989"/>
    </source>
</evidence>
<evidence type="ECO:0000313" key="9">
    <source>
        <dbReference type="EMBL" id="MBZ7987251.1"/>
    </source>
</evidence>
<evidence type="ECO:0000313" key="10">
    <source>
        <dbReference type="Proteomes" id="UP000786183"/>
    </source>
</evidence>
<organism evidence="9 10">
    <name type="scientific">Campylobacter canadensis</name>
    <dbReference type="NCBI Taxonomy" id="449520"/>
    <lineage>
        <taxon>Bacteria</taxon>
        <taxon>Pseudomonadati</taxon>
        <taxon>Campylobacterota</taxon>
        <taxon>Epsilonproteobacteria</taxon>
        <taxon>Campylobacterales</taxon>
        <taxon>Campylobacteraceae</taxon>
        <taxon>Campylobacter</taxon>
    </lineage>
</organism>
<dbReference type="PANTHER" id="PTHR30151:SF20">
    <property type="entry name" value="ABC TRANSPORTER PERMEASE PROTEIN HI_0355-RELATED"/>
    <property type="match status" value="1"/>
</dbReference>
<name>A0ABS7WR72_9BACT</name>
<feature type="domain" description="ABC transmembrane type-1" evidence="8">
    <location>
        <begin position="53"/>
        <end position="237"/>
    </location>
</feature>
<dbReference type="Proteomes" id="UP000786183">
    <property type="component" value="Unassembled WGS sequence"/>
</dbReference>
<dbReference type="Gene3D" id="1.10.3720.10">
    <property type="entry name" value="MetI-like"/>
    <property type="match status" value="1"/>
</dbReference>
<comment type="similarity">
    <text evidence="7">Belongs to the binding-protein-dependent transport system permease family.</text>
</comment>
<protein>
    <submittedName>
        <fullName evidence="9">ABC transporter permease</fullName>
    </submittedName>
</protein>
<keyword evidence="6 7" id="KW-0472">Membrane</keyword>
<dbReference type="RefSeq" id="WP_172231452.1">
    <property type="nucleotide sequence ID" value="NZ_CP035946.1"/>
</dbReference>
<evidence type="ECO:0000256" key="6">
    <source>
        <dbReference type="ARBA" id="ARBA00023136"/>
    </source>
</evidence>
<comment type="subcellular location">
    <subcellularLocation>
        <location evidence="1 7">Cell membrane</location>
        <topology evidence="1 7">Multi-pass membrane protein</topology>
    </subcellularLocation>
</comment>
<feature type="transmembrane region" description="Helical" evidence="7">
    <location>
        <begin position="216"/>
        <end position="236"/>
    </location>
</feature>
<evidence type="ECO:0000256" key="1">
    <source>
        <dbReference type="ARBA" id="ARBA00004651"/>
    </source>
</evidence>